<dbReference type="AlphaFoldDB" id="A0AA35W461"/>
<accession>A0AA35W461</accession>
<dbReference type="Proteomes" id="UP001174909">
    <property type="component" value="Unassembled WGS sequence"/>
</dbReference>
<keyword evidence="2" id="KW-0812">Transmembrane</keyword>
<organism evidence="3 4">
    <name type="scientific">Geodia barretti</name>
    <name type="common">Barrett's horny sponge</name>
    <dbReference type="NCBI Taxonomy" id="519541"/>
    <lineage>
        <taxon>Eukaryota</taxon>
        <taxon>Metazoa</taxon>
        <taxon>Porifera</taxon>
        <taxon>Demospongiae</taxon>
        <taxon>Heteroscleromorpha</taxon>
        <taxon>Tetractinellida</taxon>
        <taxon>Astrophorina</taxon>
        <taxon>Geodiidae</taxon>
        <taxon>Geodia</taxon>
    </lineage>
</organism>
<protein>
    <submittedName>
        <fullName evidence="3">Uncharacterized protein</fullName>
    </submittedName>
</protein>
<feature type="region of interest" description="Disordered" evidence="1">
    <location>
        <begin position="81"/>
        <end position="103"/>
    </location>
</feature>
<evidence type="ECO:0000256" key="2">
    <source>
        <dbReference type="SAM" id="Phobius"/>
    </source>
</evidence>
<reference evidence="3" key="1">
    <citation type="submission" date="2023-03" db="EMBL/GenBank/DDBJ databases">
        <authorList>
            <person name="Steffen K."/>
            <person name="Cardenas P."/>
        </authorList>
    </citation>
    <scope>NUCLEOTIDE SEQUENCE</scope>
</reference>
<dbReference type="EMBL" id="CASHTH010000139">
    <property type="protein sequence ID" value="CAI7992234.1"/>
    <property type="molecule type" value="Genomic_DNA"/>
</dbReference>
<sequence length="134" mass="15183">MRCCGTNRSFVYTHLITLGAHAQRGYCSWVCVCVCVCVCVSVTLHLTSRMSVRPRNDTIYPTGDEEQFSSSRLGAECLGHPDGHHGAGEETEEEVHQTWETVREPRQELPNHRICVPNSMNTERYRKEDSTLVT</sequence>
<proteinExistence type="predicted"/>
<keyword evidence="2" id="KW-1133">Transmembrane helix</keyword>
<evidence type="ECO:0000313" key="3">
    <source>
        <dbReference type="EMBL" id="CAI7992234.1"/>
    </source>
</evidence>
<name>A0AA35W461_GEOBA</name>
<keyword evidence="2" id="KW-0472">Membrane</keyword>
<keyword evidence="4" id="KW-1185">Reference proteome</keyword>
<evidence type="ECO:0000256" key="1">
    <source>
        <dbReference type="SAM" id="MobiDB-lite"/>
    </source>
</evidence>
<evidence type="ECO:0000313" key="4">
    <source>
        <dbReference type="Proteomes" id="UP001174909"/>
    </source>
</evidence>
<comment type="caution">
    <text evidence="3">The sequence shown here is derived from an EMBL/GenBank/DDBJ whole genome shotgun (WGS) entry which is preliminary data.</text>
</comment>
<feature type="transmembrane region" description="Helical" evidence="2">
    <location>
        <begin position="26"/>
        <end position="46"/>
    </location>
</feature>
<gene>
    <name evidence="3" type="ORF">GBAR_LOCUS945</name>
</gene>